<dbReference type="EMBL" id="UINC01002641">
    <property type="protein sequence ID" value="SUZ98810.1"/>
    <property type="molecule type" value="Genomic_DNA"/>
</dbReference>
<proteinExistence type="predicted"/>
<dbReference type="AlphaFoldDB" id="A0A381S417"/>
<evidence type="ECO:0000313" key="1">
    <source>
        <dbReference type="EMBL" id="SUZ98810.1"/>
    </source>
</evidence>
<sequence length="36" mass="3907">MSVYYDSHSFLGSSFYGNDNLKRAFAGASTEVDVGN</sequence>
<organism evidence="1">
    <name type="scientific">marine metagenome</name>
    <dbReference type="NCBI Taxonomy" id="408172"/>
    <lineage>
        <taxon>unclassified sequences</taxon>
        <taxon>metagenomes</taxon>
        <taxon>ecological metagenomes</taxon>
    </lineage>
</organism>
<protein>
    <submittedName>
        <fullName evidence="1">Uncharacterized protein</fullName>
    </submittedName>
</protein>
<name>A0A381S417_9ZZZZ</name>
<gene>
    <name evidence="1" type="ORF">METZ01_LOCUS51664</name>
</gene>
<accession>A0A381S417</accession>
<reference evidence="1" key="1">
    <citation type="submission" date="2018-05" db="EMBL/GenBank/DDBJ databases">
        <authorList>
            <person name="Lanie J.A."/>
            <person name="Ng W.-L."/>
            <person name="Kazmierczak K.M."/>
            <person name="Andrzejewski T.M."/>
            <person name="Davidsen T.M."/>
            <person name="Wayne K.J."/>
            <person name="Tettelin H."/>
            <person name="Glass J.I."/>
            <person name="Rusch D."/>
            <person name="Podicherti R."/>
            <person name="Tsui H.-C.T."/>
            <person name="Winkler M.E."/>
        </authorList>
    </citation>
    <scope>NUCLEOTIDE SEQUENCE</scope>
</reference>